<sequence>MGRGRLLCHALGDVMGFVEYLGKIGAVDHSSSGRRAGEHIHPPDPLGKISATGCYAPHPS</sequence>
<dbReference type="Proteomes" id="UP000035579">
    <property type="component" value="Chromosome"/>
</dbReference>
<organism evidence="2 3">
    <name type="scientific">Archangium gephyra</name>
    <dbReference type="NCBI Taxonomy" id="48"/>
    <lineage>
        <taxon>Bacteria</taxon>
        <taxon>Pseudomonadati</taxon>
        <taxon>Myxococcota</taxon>
        <taxon>Myxococcia</taxon>
        <taxon>Myxococcales</taxon>
        <taxon>Cystobacterineae</taxon>
        <taxon>Archangiaceae</taxon>
        <taxon>Archangium</taxon>
    </lineage>
</organism>
<accession>A0AAC8QBV2</accession>
<proteinExistence type="predicted"/>
<dbReference type="KEGG" id="age:AA314_06145"/>
<feature type="region of interest" description="Disordered" evidence="1">
    <location>
        <begin position="31"/>
        <end position="60"/>
    </location>
</feature>
<reference evidence="2 3" key="1">
    <citation type="submission" date="2015-05" db="EMBL/GenBank/DDBJ databases">
        <title>Genome assembly of Archangium gephyra DSM 2261.</title>
        <authorList>
            <person name="Sharma G."/>
            <person name="Subramanian S."/>
        </authorList>
    </citation>
    <scope>NUCLEOTIDE SEQUENCE [LARGE SCALE GENOMIC DNA]</scope>
    <source>
        <strain evidence="2 3">DSM 2261</strain>
    </source>
</reference>
<name>A0AAC8QBV2_9BACT</name>
<evidence type="ECO:0000313" key="2">
    <source>
        <dbReference type="EMBL" id="AKJ04519.1"/>
    </source>
</evidence>
<gene>
    <name evidence="2" type="ORF">AA314_06145</name>
</gene>
<dbReference type="AlphaFoldDB" id="A0AAC8QBV2"/>
<evidence type="ECO:0000313" key="3">
    <source>
        <dbReference type="Proteomes" id="UP000035579"/>
    </source>
</evidence>
<evidence type="ECO:0000256" key="1">
    <source>
        <dbReference type="SAM" id="MobiDB-lite"/>
    </source>
</evidence>
<dbReference type="EMBL" id="CP011509">
    <property type="protein sequence ID" value="AKJ04519.1"/>
    <property type="molecule type" value="Genomic_DNA"/>
</dbReference>
<protein>
    <submittedName>
        <fullName evidence="2">Uncharacterized protein</fullName>
    </submittedName>
</protein>